<evidence type="ECO:0000256" key="2">
    <source>
        <dbReference type="SAM" id="MobiDB-lite"/>
    </source>
</evidence>
<evidence type="ECO:0000313" key="3">
    <source>
        <dbReference type="EMBL" id="KAG2433126.1"/>
    </source>
</evidence>
<gene>
    <name evidence="3" type="ORF">HYH02_012827</name>
</gene>
<dbReference type="AlphaFoldDB" id="A0A835SWM0"/>
<dbReference type="EMBL" id="JAEHOD010000064">
    <property type="protein sequence ID" value="KAG2433126.1"/>
    <property type="molecule type" value="Genomic_DNA"/>
</dbReference>
<comment type="caution">
    <text evidence="3">The sequence shown here is derived from an EMBL/GenBank/DDBJ whole genome shotgun (WGS) entry which is preliminary data.</text>
</comment>
<feature type="compositionally biased region" description="Basic and acidic residues" evidence="2">
    <location>
        <begin position="16"/>
        <end position="34"/>
    </location>
</feature>
<evidence type="ECO:0000313" key="4">
    <source>
        <dbReference type="Proteomes" id="UP000613740"/>
    </source>
</evidence>
<proteinExistence type="predicted"/>
<keyword evidence="4" id="KW-1185">Reference proteome</keyword>
<accession>A0A835SWM0</accession>
<protein>
    <recommendedName>
        <fullName evidence="5">Flagellar associated protein</fullName>
    </recommendedName>
</protein>
<sequence length="201" mass="22345">MSEGAGPSGFRNVEPQTREERAAARDKDLLEKSRLQARSRVGPLKEPQNFMGSPVVPARNAPAFCDEYDRFNRDVAGELNAKKQQNLQKKEEVYAIKRAEQYHRERSNWETQAQAAAREAARLEASRTTGMGAKRNQGSESYNIISLSYNNTSGGQQLAAKDTAVKEARQARAVNLYSKAHSVSHNIITGEPIKFPTPAKQ</sequence>
<feature type="coiled-coil region" evidence="1">
    <location>
        <begin position="99"/>
        <end position="126"/>
    </location>
</feature>
<dbReference type="Proteomes" id="UP000613740">
    <property type="component" value="Unassembled WGS sequence"/>
</dbReference>
<dbReference type="OrthoDB" id="568015at2759"/>
<feature type="region of interest" description="Disordered" evidence="2">
    <location>
        <begin position="1"/>
        <end position="58"/>
    </location>
</feature>
<evidence type="ECO:0000256" key="1">
    <source>
        <dbReference type="SAM" id="Coils"/>
    </source>
</evidence>
<evidence type="ECO:0008006" key="5">
    <source>
        <dbReference type="Google" id="ProtNLM"/>
    </source>
</evidence>
<name>A0A835SWM0_9CHLO</name>
<organism evidence="3 4">
    <name type="scientific">Chlamydomonas schloesseri</name>
    <dbReference type="NCBI Taxonomy" id="2026947"/>
    <lineage>
        <taxon>Eukaryota</taxon>
        <taxon>Viridiplantae</taxon>
        <taxon>Chlorophyta</taxon>
        <taxon>core chlorophytes</taxon>
        <taxon>Chlorophyceae</taxon>
        <taxon>CS clade</taxon>
        <taxon>Chlamydomonadales</taxon>
        <taxon>Chlamydomonadaceae</taxon>
        <taxon>Chlamydomonas</taxon>
    </lineage>
</organism>
<keyword evidence="1" id="KW-0175">Coiled coil</keyword>
<reference evidence="3" key="1">
    <citation type="journal article" date="2020" name="bioRxiv">
        <title>Comparative genomics of Chlamydomonas.</title>
        <authorList>
            <person name="Craig R.J."/>
            <person name="Hasan A.R."/>
            <person name="Ness R.W."/>
            <person name="Keightley P.D."/>
        </authorList>
    </citation>
    <scope>NUCLEOTIDE SEQUENCE</scope>
    <source>
        <strain evidence="3">CCAP 11/173</strain>
    </source>
</reference>